<dbReference type="Pfam" id="PF10263">
    <property type="entry name" value="SprT-like"/>
    <property type="match status" value="1"/>
</dbReference>
<dbReference type="Pfam" id="PF10979">
    <property type="entry name" value="DUF2786"/>
    <property type="match status" value="1"/>
</dbReference>
<dbReference type="Pfam" id="PF23771">
    <property type="entry name" value="DUF7168"/>
    <property type="match status" value="1"/>
</dbReference>
<feature type="domain" description="DUF2786" evidence="2">
    <location>
        <begin position="142"/>
        <end position="178"/>
    </location>
</feature>
<evidence type="ECO:0000259" key="3">
    <source>
        <dbReference type="Pfam" id="PF23771"/>
    </source>
</evidence>
<dbReference type="InterPro" id="IPR024498">
    <property type="entry name" value="DUF2786"/>
</dbReference>
<evidence type="ECO:0000259" key="1">
    <source>
        <dbReference type="Pfam" id="PF10263"/>
    </source>
</evidence>
<proteinExistence type="predicted"/>
<accession>A0A7U3YIY3</accession>
<dbReference type="InterPro" id="IPR006640">
    <property type="entry name" value="SprT-like_domain"/>
</dbReference>
<dbReference type="EMBL" id="CP002364">
    <property type="protein sequence ID" value="ADW16259.1"/>
    <property type="molecule type" value="Genomic_DNA"/>
</dbReference>
<organism evidence="4 5">
    <name type="scientific">Desulfobulbus propionicus (strain ATCC 33891 / DSM 2032 / VKM B-1956 / 1pr3)</name>
    <dbReference type="NCBI Taxonomy" id="577650"/>
    <lineage>
        <taxon>Bacteria</taxon>
        <taxon>Pseudomonadati</taxon>
        <taxon>Thermodesulfobacteriota</taxon>
        <taxon>Desulfobulbia</taxon>
        <taxon>Desulfobulbales</taxon>
        <taxon>Desulfobulbaceae</taxon>
        <taxon>Desulfobulbus</taxon>
    </lineage>
</organism>
<feature type="domain" description="DUF7168" evidence="3">
    <location>
        <begin position="200"/>
        <end position="313"/>
    </location>
</feature>
<protein>
    <recommendedName>
        <fullName evidence="6">DUF2786 domain-containing protein</fullName>
    </recommendedName>
</protein>
<sequence>MADSTGQLDCRLHAAWLSQLAREHRDICFQHAVPLQAPVLIISRNRTQLGSWSAMDRTIALSHFLISGHPWSVTLQVLKHEMAHQMVSEIHGRDDAGHGPLFRECCSRLGLDAPFHRARADLAEGLVAADPGSATTEQGRQIIDKVRKLLALGGSDNEHEAALAIRRAGELLARYRLDFDSLAEDQGLVHRTLNTFSRILPAYRKSICSLLESCFAVRVICASLYDPRADVCHKTIELLGREEEVAIAEYCYHFLENRLQTLWERHRCRFDGNGRVAKKSYYLGLLAGFRQTLERSRRASEPGGKASAGETALPALRDQQRLEAFVAFRFPRLRRMRGRSTAMNGAAYRQAVAEGREIILRRPVDQDAPPRLLPWGSFVRVVMEGAGALDAGRRR</sequence>
<evidence type="ECO:0000313" key="5">
    <source>
        <dbReference type="Proteomes" id="UP000006365"/>
    </source>
</evidence>
<dbReference type="InterPro" id="IPR055592">
    <property type="entry name" value="DUF7168"/>
</dbReference>
<evidence type="ECO:0000259" key="2">
    <source>
        <dbReference type="Pfam" id="PF10979"/>
    </source>
</evidence>
<reference evidence="4 5" key="1">
    <citation type="journal article" date="2011" name="Stand. Genomic Sci.">
        <title>Complete genome sequence of Desulfobulbus propionicus type strain (1pr3).</title>
        <authorList>
            <person name="Pagani I."/>
            <person name="Lapidus A."/>
            <person name="Nolan M."/>
            <person name="Lucas S."/>
            <person name="Hammon N."/>
            <person name="Deshpande S."/>
            <person name="Cheng J.F."/>
            <person name="Chertkov O."/>
            <person name="Davenport K."/>
            <person name="Tapia R."/>
            <person name="Han C."/>
            <person name="Goodwin L."/>
            <person name="Pitluck S."/>
            <person name="Liolios K."/>
            <person name="Mavromatis K."/>
            <person name="Ivanova N."/>
            <person name="Mikhailova N."/>
            <person name="Pati A."/>
            <person name="Chen A."/>
            <person name="Palaniappan K."/>
            <person name="Land M."/>
            <person name="Hauser L."/>
            <person name="Chang Y.J."/>
            <person name="Jeffries C.D."/>
            <person name="Detter J.C."/>
            <person name="Brambilla E."/>
            <person name="Kannan K.P."/>
            <person name="Djao O.D."/>
            <person name="Rohde M."/>
            <person name="Pukall R."/>
            <person name="Spring S."/>
            <person name="Goker M."/>
            <person name="Sikorski J."/>
            <person name="Woyke T."/>
            <person name="Bristow J."/>
            <person name="Eisen J.A."/>
            <person name="Markowitz V."/>
            <person name="Hugenholtz P."/>
            <person name="Kyrpides N.C."/>
            <person name="Klenk H.P."/>
        </authorList>
    </citation>
    <scope>NUCLEOTIDE SEQUENCE [LARGE SCALE GENOMIC DNA]</scope>
    <source>
        <strain evidence="5">ATCC 33891 / DSM 2032 / 1pr3</strain>
    </source>
</reference>
<dbReference type="KEGG" id="dpr:Despr_0065"/>
<evidence type="ECO:0000313" key="4">
    <source>
        <dbReference type="EMBL" id="ADW16259.1"/>
    </source>
</evidence>
<name>A0A7U3YIY3_DESPD</name>
<gene>
    <name evidence="4" type="ordered locus">Despr_0065</name>
</gene>
<dbReference type="GO" id="GO:0006950">
    <property type="term" value="P:response to stress"/>
    <property type="evidence" value="ECO:0007669"/>
    <property type="project" value="UniProtKB-ARBA"/>
</dbReference>
<dbReference type="AlphaFoldDB" id="A0A7U3YIY3"/>
<dbReference type="RefSeq" id="WP_015722807.1">
    <property type="nucleotide sequence ID" value="NC_014972.1"/>
</dbReference>
<keyword evidence="5" id="KW-1185">Reference proteome</keyword>
<feature type="domain" description="SprT-like" evidence="1">
    <location>
        <begin position="22"/>
        <end position="109"/>
    </location>
</feature>
<evidence type="ECO:0008006" key="6">
    <source>
        <dbReference type="Google" id="ProtNLM"/>
    </source>
</evidence>
<dbReference type="Proteomes" id="UP000006365">
    <property type="component" value="Chromosome"/>
</dbReference>